<dbReference type="Proteomes" id="UP000322294">
    <property type="component" value="Unassembled WGS sequence"/>
</dbReference>
<evidence type="ECO:0000256" key="3">
    <source>
        <dbReference type="ARBA" id="ARBA00022692"/>
    </source>
</evidence>
<gene>
    <name evidence="9" type="ORF">LZ11_01993</name>
</gene>
<evidence type="ECO:0000256" key="1">
    <source>
        <dbReference type="ARBA" id="ARBA00022475"/>
    </source>
</evidence>
<evidence type="ECO:0000313" key="10">
    <source>
        <dbReference type="Proteomes" id="UP000322294"/>
    </source>
</evidence>
<proteinExistence type="predicted"/>
<sequence>MGGKKRFKLGRIIFILFLVYFVYTFTVQQLKINDLRRQELELSQEMSRLVEERDRLKKEIELLNTESYIEKLARDQLGLVKPGEILYKISSPRGD</sequence>
<keyword evidence="3 8" id="KW-0812">Transmembrane</keyword>
<keyword evidence="6" id="KW-0131">Cell cycle</keyword>
<dbReference type="EMBL" id="VNHO01000025">
    <property type="protein sequence ID" value="TYP50874.1"/>
    <property type="molecule type" value="Genomic_DNA"/>
</dbReference>
<keyword evidence="2 9" id="KW-0132">Cell division</keyword>
<comment type="caution">
    <text evidence="9">The sequence shown here is derived from an EMBL/GenBank/DDBJ whole genome shotgun (WGS) entry which is preliminary data.</text>
</comment>
<keyword evidence="4 8" id="KW-1133">Transmembrane helix</keyword>
<dbReference type="Pfam" id="PF04977">
    <property type="entry name" value="DivIC"/>
    <property type="match status" value="1"/>
</dbReference>
<reference evidence="9 10" key="1">
    <citation type="submission" date="2019-07" db="EMBL/GenBank/DDBJ databases">
        <title>Genomic Encyclopedia of Type Strains, Phase I: the one thousand microbial genomes (KMG-I) project.</title>
        <authorList>
            <person name="Kyrpides N."/>
        </authorList>
    </citation>
    <scope>NUCLEOTIDE SEQUENCE [LARGE SCALE GENOMIC DNA]</scope>
    <source>
        <strain evidence="9 10">DSM 16647</strain>
    </source>
</reference>
<dbReference type="PANTHER" id="PTHR37485">
    <property type="entry name" value="CELL DIVISION PROTEIN FTSB"/>
    <property type="match status" value="1"/>
</dbReference>
<organism evidence="9 10">
    <name type="scientific">Thermosediminibacter litoriperuensis</name>
    <dbReference type="NCBI Taxonomy" id="291989"/>
    <lineage>
        <taxon>Bacteria</taxon>
        <taxon>Bacillati</taxon>
        <taxon>Bacillota</taxon>
        <taxon>Clostridia</taxon>
        <taxon>Thermosediminibacterales</taxon>
        <taxon>Thermosediminibacteraceae</taxon>
        <taxon>Thermosediminibacter</taxon>
    </lineage>
</organism>
<protein>
    <submittedName>
        <fullName evidence="9">Cell division protein FtsB</fullName>
    </submittedName>
</protein>
<feature type="transmembrane region" description="Helical" evidence="8">
    <location>
        <begin position="12"/>
        <end position="30"/>
    </location>
</feature>
<name>A0A5S5AJV9_9FIRM</name>
<evidence type="ECO:0000256" key="4">
    <source>
        <dbReference type="ARBA" id="ARBA00022989"/>
    </source>
</evidence>
<evidence type="ECO:0000256" key="2">
    <source>
        <dbReference type="ARBA" id="ARBA00022618"/>
    </source>
</evidence>
<keyword evidence="1" id="KW-1003">Cell membrane</keyword>
<dbReference type="GO" id="GO:0043093">
    <property type="term" value="P:FtsZ-dependent cytokinesis"/>
    <property type="evidence" value="ECO:0007669"/>
    <property type="project" value="TreeGrafter"/>
</dbReference>
<dbReference type="RefSeq" id="WP_246110790.1">
    <property type="nucleotide sequence ID" value="NZ_VNHO01000025.1"/>
</dbReference>
<evidence type="ECO:0000256" key="5">
    <source>
        <dbReference type="ARBA" id="ARBA00023136"/>
    </source>
</evidence>
<dbReference type="GO" id="GO:0030428">
    <property type="term" value="C:cell septum"/>
    <property type="evidence" value="ECO:0007669"/>
    <property type="project" value="TreeGrafter"/>
</dbReference>
<evidence type="ECO:0000256" key="6">
    <source>
        <dbReference type="ARBA" id="ARBA00023306"/>
    </source>
</evidence>
<dbReference type="AlphaFoldDB" id="A0A5S5AJV9"/>
<keyword evidence="7" id="KW-0175">Coiled coil</keyword>
<dbReference type="InterPro" id="IPR007060">
    <property type="entry name" value="FtsL/DivIC"/>
</dbReference>
<feature type="coiled-coil region" evidence="7">
    <location>
        <begin position="32"/>
        <end position="66"/>
    </location>
</feature>
<evidence type="ECO:0000256" key="8">
    <source>
        <dbReference type="SAM" id="Phobius"/>
    </source>
</evidence>
<evidence type="ECO:0000256" key="7">
    <source>
        <dbReference type="SAM" id="Coils"/>
    </source>
</evidence>
<keyword evidence="10" id="KW-1185">Reference proteome</keyword>
<accession>A0A5S5AJV9</accession>
<dbReference type="InterPro" id="IPR023081">
    <property type="entry name" value="Cell_div_FtsB"/>
</dbReference>
<evidence type="ECO:0000313" key="9">
    <source>
        <dbReference type="EMBL" id="TYP50874.1"/>
    </source>
</evidence>
<dbReference type="PANTHER" id="PTHR37485:SF1">
    <property type="entry name" value="CELL DIVISION PROTEIN FTSB"/>
    <property type="match status" value="1"/>
</dbReference>
<keyword evidence="5 8" id="KW-0472">Membrane</keyword>